<dbReference type="AlphaFoldDB" id="A0A380TAI0"/>
<name>A0A380TAI0_9ZZZZ</name>
<feature type="compositionally biased region" description="Low complexity" evidence="1">
    <location>
        <begin position="107"/>
        <end position="129"/>
    </location>
</feature>
<dbReference type="InterPro" id="IPR021327">
    <property type="entry name" value="DUF2934"/>
</dbReference>
<proteinExistence type="predicted"/>
<feature type="compositionally biased region" description="Basic residues" evidence="1">
    <location>
        <begin position="130"/>
        <end position="142"/>
    </location>
</feature>
<evidence type="ECO:0000256" key="1">
    <source>
        <dbReference type="SAM" id="MobiDB-lite"/>
    </source>
</evidence>
<sequence length="142" mass="15229">MGKSFQEIAENIQERIRQVAYMMWESAGRQHGMAMEYWLAAETDVLKTMQAAAERLMPSEAKEKPKPATPVAQPLAEPVAAAPALAAKPETPKPQAAKPEPAKPETAKPQVAAPQAAKPQAAKPEATKPAPRKTSSRAKAKP</sequence>
<reference evidence="2" key="1">
    <citation type="submission" date="2018-07" db="EMBL/GenBank/DDBJ databases">
        <authorList>
            <person name="Quirk P.G."/>
            <person name="Krulwich T.A."/>
        </authorList>
    </citation>
    <scope>NUCLEOTIDE SEQUENCE</scope>
</reference>
<feature type="compositionally biased region" description="Low complexity" evidence="1">
    <location>
        <begin position="70"/>
        <end position="99"/>
    </location>
</feature>
<dbReference type="EMBL" id="UIDG01000098">
    <property type="protein sequence ID" value="SUS05318.1"/>
    <property type="molecule type" value="Genomic_DNA"/>
</dbReference>
<gene>
    <name evidence="2" type="ORF">DF3PB_1870006</name>
</gene>
<dbReference type="Pfam" id="PF11154">
    <property type="entry name" value="DUF2934"/>
    <property type="match status" value="1"/>
</dbReference>
<feature type="region of interest" description="Disordered" evidence="1">
    <location>
        <begin position="54"/>
        <end position="142"/>
    </location>
</feature>
<protein>
    <submittedName>
        <fullName evidence="2">Putative extensin</fullName>
    </submittedName>
</protein>
<evidence type="ECO:0000313" key="2">
    <source>
        <dbReference type="EMBL" id="SUS05318.1"/>
    </source>
</evidence>
<organism evidence="2">
    <name type="scientific">metagenome</name>
    <dbReference type="NCBI Taxonomy" id="256318"/>
    <lineage>
        <taxon>unclassified sequences</taxon>
        <taxon>metagenomes</taxon>
    </lineage>
</organism>
<accession>A0A380TAI0</accession>